<sequence>MKLYQLIQAYSFDELMPVINEMFPGTAKYREPLKEAYTILESLRPVNSSKSIRYKIMKGNGDEQYMGAEDANFRGNWEVIIGKDVSREKGVDLSDIELLANCIVNICFISNSPKRFEQAHQALLQE</sequence>
<name>A0A1T4P7W1_9BACT</name>
<dbReference type="EMBL" id="FUXK01000013">
    <property type="protein sequence ID" value="SJZ87633.1"/>
    <property type="molecule type" value="Genomic_DNA"/>
</dbReference>
<gene>
    <name evidence="1" type="ORF">SAMN02745202_01336</name>
</gene>
<protein>
    <submittedName>
        <fullName evidence="1">Uncharacterized protein</fullName>
    </submittedName>
</protein>
<proteinExistence type="predicted"/>
<organism evidence="1 2">
    <name type="scientific">Segatella oulorum</name>
    <dbReference type="NCBI Taxonomy" id="28136"/>
    <lineage>
        <taxon>Bacteria</taxon>
        <taxon>Pseudomonadati</taxon>
        <taxon>Bacteroidota</taxon>
        <taxon>Bacteroidia</taxon>
        <taxon>Bacteroidales</taxon>
        <taxon>Prevotellaceae</taxon>
        <taxon>Segatella</taxon>
    </lineage>
</organism>
<dbReference type="AlphaFoldDB" id="A0A1T4P7W1"/>
<evidence type="ECO:0000313" key="2">
    <source>
        <dbReference type="Proteomes" id="UP000190065"/>
    </source>
</evidence>
<evidence type="ECO:0000313" key="1">
    <source>
        <dbReference type="EMBL" id="SJZ87633.1"/>
    </source>
</evidence>
<dbReference type="STRING" id="28136.SAMN02745202_01336"/>
<reference evidence="1 2" key="1">
    <citation type="submission" date="2017-02" db="EMBL/GenBank/DDBJ databases">
        <authorList>
            <person name="Peterson S.W."/>
        </authorList>
    </citation>
    <scope>NUCLEOTIDE SEQUENCE [LARGE SCALE GENOMIC DNA]</scope>
    <source>
        <strain evidence="1 2">ATCC 43324</strain>
    </source>
</reference>
<dbReference type="RefSeq" id="WP_025070145.1">
    <property type="nucleotide sequence ID" value="NZ_FUXK01000013.1"/>
</dbReference>
<dbReference type="Proteomes" id="UP000190065">
    <property type="component" value="Unassembled WGS sequence"/>
</dbReference>
<accession>A0A1T4P7W1</accession>